<dbReference type="InterPro" id="IPR036249">
    <property type="entry name" value="Thioredoxin-like_sf"/>
</dbReference>
<accession>A0A0W7TMR9</accession>
<dbReference type="GO" id="GO:0004853">
    <property type="term" value="F:uroporphyrinogen decarboxylase activity"/>
    <property type="evidence" value="ECO:0007669"/>
    <property type="project" value="InterPro"/>
</dbReference>
<dbReference type="InterPro" id="IPR000257">
    <property type="entry name" value="Uroporphyrinogen_deCOase"/>
</dbReference>
<dbReference type="Proteomes" id="UP000449193">
    <property type="component" value="Unassembled WGS sequence"/>
</dbReference>
<evidence type="ECO:0000313" key="2">
    <source>
        <dbReference type="EMBL" id="KJF38284.1"/>
    </source>
</evidence>
<dbReference type="PANTHER" id="PTHR47099:SF1">
    <property type="entry name" value="METHYLCOBAMIDE:COM METHYLTRANSFERASE MTBA"/>
    <property type="match status" value="1"/>
</dbReference>
<dbReference type="GO" id="GO:0006779">
    <property type="term" value="P:porphyrin-containing compound biosynthetic process"/>
    <property type="evidence" value="ECO:0007669"/>
    <property type="project" value="InterPro"/>
</dbReference>
<name>A0A0D8IUY1_9FIRM</name>
<keyword evidence="6" id="KW-1185">Reference proteome</keyword>
<reference evidence="2" key="1">
    <citation type="submission" date="2015-02" db="EMBL/GenBank/DDBJ databases">
        <title>A novel member of the family Ruminococcaceae isolated from human feces.</title>
        <authorList>
            <person name="Shkoporov A.N."/>
            <person name="Chaplin A.V."/>
            <person name="Motuzova O.V."/>
            <person name="Kafarskaia L.I."/>
            <person name="Khokhlova E.V."/>
            <person name="Efimov B.A."/>
        </authorList>
    </citation>
    <scope>NUCLEOTIDE SEQUENCE [LARGE SCALE GENOMIC DNA]</scope>
    <source>
        <strain evidence="2">585-1</strain>
    </source>
</reference>
<dbReference type="InterPro" id="IPR038071">
    <property type="entry name" value="UROD/MetE-like_sf"/>
</dbReference>
<dbReference type="RefSeq" id="WP_050006690.1">
    <property type="nucleotide sequence ID" value="NZ_CAOJUJ010000047.1"/>
</dbReference>
<dbReference type="EMBL" id="VUNJ01000010">
    <property type="protein sequence ID" value="MST92317.1"/>
    <property type="molecule type" value="Genomic_DNA"/>
</dbReference>
<evidence type="ECO:0000313" key="9">
    <source>
        <dbReference type="Proteomes" id="UP000449193"/>
    </source>
</evidence>
<dbReference type="GeneID" id="42858620"/>
<proteinExistence type="predicted"/>
<dbReference type="EMBL" id="LMUA01000029">
    <property type="protein sequence ID" value="KUE75128.1"/>
    <property type="molecule type" value="Genomic_DNA"/>
</dbReference>
<dbReference type="SUPFAM" id="SSF52833">
    <property type="entry name" value="Thioredoxin-like"/>
    <property type="match status" value="1"/>
</dbReference>
<dbReference type="InterPro" id="IPR052024">
    <property type="entry name" value="Methanogen_methyltrans"/>
</dbReference>
<reference evidence="4 8" key="4">
    <citation type="submission" date="2019-08" db="EMBL/GenBank/DDBJ databases">
        <title>In-depth cultivation of the pig gut microbiome towards novel bacterial diversity and tailored functional studies.</title>
        <authorList>
            <person name="Wylensek D."/>
            <person name="Hitch T.C.A."/>
            <person name="Clavel T."/>
        </authorList>
    </citation>
    <scope>NUCLEOTIDE SEQUENCE [LARGE SCALE GENOMIC DNA]</scope>
    <source>
        <strain evidence="4 8">WCA3-601-WT-6J</strain>
    </source>
</reference>
<dbReference type="Gene3D" id="3.40.30.10">
    <property type="entry name" value="Glutaredoxin"/>
    <property type="match status" value="1"/>
</dbReference>
<evidence type="ECO:0000259" key="1">
    <source>
        <dbReference type="Pfam" id="PF01208"/>
    </source>
</evidence>
<dbReference type="Proteomes" id="UP000032483">
    <property type="component" value="Unassembled WGS sequence"/>
</dbReference>
<dbReference type="SUPFAM" id="SSF51726">
    <property type="entry name" value="UROD/MetE-like"/>
    <property type="match status" value="1"/>
</dbReference>
<dbReference type="Proteomes" id="UP000053433">
    <property type="component" value="Unassembled WGS sequence"/>
</dbReference>
<feature type="domain" description="Uroporphyrinogen decarboxylase (URO-D)" evidence="1">
    <location>
        <begin position="3"/>
        <end position="326"/>
    </location>
</feature>
<dbReference type="AlphaFoldDB" id="A0A0D8IUY1"/>
<evidence type="ECO:0000313" key="4">
    <source>
        <dbReference type="EMBL" id="MST92317.1"/>
    </source>
</evidence>
<comment type="caution">
    <text evidence="2">The sequence shown here is derived from an EMBL/GenBank/DDBJ whole genome shotgun (WGS) entry which is preliminary data.</text>
</comment>
<evidence type="ECO:0000313" key="8">
    <source>
        <dbReference type="Proteomes" id="UP000431913"/>
    </source>
</evidence>
<dbReference type="Proteomes" id="UP000431913">
    <property type="component" value="Unassembled WGS sequence"/>
</dbReference>
<reference evidence="5 9" key="3">
    <citation type="journal article" date="2019" name="Nat. Med.">
        <title>A library of human gut bacterial isolates paired with longitudinal multiomics data enables mechanistic microbiome research.</title>
        <authorList>
            <person name="Poyet M."/>
            <person name="Groussin M."/>
            <person name="Gibbons S.M."/>
            <person name="Avila-Pacheco J."/>
            <person name="Jiang X."/>
            <person name="Kearney S.M."/>
            <person name="Perrotta A.R."/>
            <person name="Berdy B."/>
            <person name="Zhao S."/>
            <person name="Lieberman T.D."/>
            <person name="Swanson P.K."/>
            <person name="Smith M."/>
            <person name="Roesemann S."/>
            <person name="Alexander J.E."/>
            <person name="Rich S.A."/>
            <person name="Livny J."/>
            <person name="Vlamakis H."/>
            <person name="Clish C."/>
            <person name="Bullock K."/>
            <person name="Deik A."/>
            <person name="Scott J."/>
            <person name="Pierce K.A."/>
            <person name="Xavier R.J."/>
            <person name="Alm E.J."/>
        </authorList>
    </citation>
    <scope>NUCLEOTIDE SEQUENCE [LARGE SCALE GENOMIC DNA]</scope>
    <source>
        <strain evidence="5 9">BIOML-A7</strain>
    </source>
</reference>
<evidence type="ECO:0000313" key="6">
    <source>
        <dbReference type="Proteomes" id="UP000032483"/>
    </source>
</evidence>
<dbReference type="Gene3D" id="3.20.20.210">
    <property type="match status" value="1"/>
</dbReference>
<protein>
    <submittedName>
        <fullName evidence="2">Uroporphyrinogen decarboxylase</fullName>
    </submittedName>
</protein>
<dbReference type="PANTHER" id="PTHR47099">
    <property type="entry name" value="METHYLCOBAMIDE:COM METHYLTRANSFERASE MTBA"/>
    <property type="match status" value="1"/>
</dbReference>
<reference evidence="3 7" key="2">
    <citation type="submission" date="2015-10" db="EMBL/GenBank/DDBJ databases">
        <title>A novel member of the family Ruminococcaceae isolated from human faeces.</title>
        <authorList>
            <person name="Shkoporov A.N."/>
            <person name="Chaplin A.V."/>
            <person name="Motuzova O.V."/>
            <person name="Kafarskaia L.I."/>
            <person name="Efimov B.A."/>
        </authorList>
    </citation>
    <scope>NUCLEOTIDE SEQUENCE [LARGE SCALE GENOMIC DNA]</scope>
    <source>
        <strain evidence="3 7">668</strain>
    </source>
</reference>
<dbReference type="Pfam" id="PF01208">
    <property type="entry name" value="URO-D"/>
    <property type="match status" value="1"/>
</dbReference>
<sequence length="452" mass="49627">MTGKELIFQTLRHEPTPRAPWVPFAGVHAGALVGATATQVLTDEETLVRALLEVNRLYKPDGQPVVFDLQLEAEVLGCGLVWADDCPPSVSSHPLADTMTVPCRCTLPTAESGRMPMVLSAMRRMKEAVGDTTALYGLLCGPFTLASHLRGNDIFMDMFDDEDYVKDLLGFCADCAKRMSDLYLDAGMDVIAVVDPLVSQISSDHFEEFLSAPYTELFRYLREEKQAFSSFFVCGNATRNIEVMCRTAPDSISVDENVDILAAKAICDKYNVAIGGNIPLTSIMLHGTQQDNMKFVADLLAQLPEYKNFIVAPGCDMPYAVPVENTIGAAQAVLETEAVREMVKNYVAAEDDIAVELPDYENLPRPLIEVFTLDSATCAACTYMMGAANVAKDTFGDAIDMVEYKFTLKENIARCKKMGVKNLPSIYINGKLKFSSIIPSKEELEAAVREVL</sequence>
<organism evidence="2 6">
    <name type="scientific">Ruthenibacterium lactatiformans</name>
    <dbReference type="NCBI Taxonomy" id="1550024"/>
    <lineage>
        <taxon>Bacteria</taxon>
        <taxon>Bacillati</taxon>
        <taxon>Bacillota</taxon>
        <taxon>Clostridia</taxon>
        <taxon>Eubacteriales</taxon>
        <taxon>Oscillospiraceae</taxon>
        <taxon>Ruthenibacterium</taxon>
    </lineage>
</organism>
<evidence type="ECO:0000313" key="3">
    <source>
        <dbReference type="EMBL" id="KUE75128.1"/>
    </source>
</evidence>
<evidence type="ECO:0000313" key="7">
    <source>
        <dbReference type="Proteomes" id="UP000053433"/>
    </source>
</evidence>
<dbReference type="EMBL" id="JXXK01000055">
    <property type="protein sequence ID" value="KJF38284.1"/>
    <property type="molecule type" value="Genomic_DNA"/>
</dbReference>
<gene>
    <name evidence="3" type="ORF">ASJ35_15560</name>
    <name evidence="4" type="ORF">FYJ76_10270</name>
    <name evidence="5" type="ORF">GMD52_15625</name>
    <name evidence="2" type="ORF">TQ39_19000</name>
</gene>
<accession>A0A0D8IUY1</accession>
<dbReference type="EMBL" id="WMZR01000028">
    <property type="protein sequence ID" value="MTS52952.1"/>
    <property type="molecule type" value="Genomic_DNA"/>
</dbReference>
<evidence type="ECO:0000313" key="5">
    <source>
        <dbReference type="EMBL" id="MTS52952.1"/>
    </source>
</evidence>